<evidence type="ECO:0000256" key="1">
    <source>
        <dbReference type="SAM" id="MobiDB-lite"/>
    </source>
</evidence>
<reference evidence="2" key="1">
    <citation type="submission" date="2022-01" db="EMBL/GenBank/DDBJ databases">
        <title>Genome Sequence Resource for Two Populations of Ditylenchus destructor, the Migratory Endoparasitic Phytonematode.</title>
        <authorList>
            <person name="Zhang H."/>
            <person name="Lin R."/>
            <person name="Xie B."/>
        </authorList>
    </citation>
    <scope>NUCLEOTIDE SEQUENCE</scope>
    <source>
        <strain evidence="2">BazhouSP</strain>
    </source>
</reference>
<evidence type="ECO:0000313" key="2">
    <source>
        <dbReference type="EMBL" id="KAI1693670.1"/>
    </source>
</evidence>
<gene>
    <name evidence="2" type="ORF">DdX_20530</name>
</gene>
<name>A0AAD4MGG5_9BILA</name>
<comment type="caution">
    <text evidence="2">The sequence shown here is derived from an EMBL/GenBank/DDBJ whole genome shotgun (WGS) entry which is preliminary data.</text>
</comment>
<dbReference type="AlphaFoldDB" id="A0AAD4MGG5"/>
<evidence type="ECO:0000313" key="3">
    <source>
        <dbReference type="Proteomes" id="UP001201812"/>
    </source>
</evidence>
<accession>A0AAD4MGG5</accession>
<feature type="region of interest" description="Disordered" evidence="1">
    <location>
        <begin position="1"/>
        <end position="21"/>
    </location>
</feature>
<organism evidence="2 3">
    <name type="scientific">Ditylenchus destructor</name>
    <dbReference type="NCBI Taxonomy" id="166010"/>
    <lineage>
        <taxon>Eukaryota</taxon>
        <taxon>Metazoa</taxon>
        <taxon>Ecdysozoa</taxon>
        <taxon>Nematoda</taxon>
        <taxon>Chromadorea</taxon>
        <taxon>Rhabditida</taxon>
        <taxon>Tylenchina</taxon>
        <taxon>Tylenchomorpha</taxon>
        <taxon>Sphaerularioidea</taxon>
        <taxon>Anguinidae</taxon>
        <taxon>Anguininae</taxon>
        <taxon>Ditylenchus</taxon>
    </lineage>
</organism>
<dbReference type="Proteomes" id="UP001201812">
    <property type="component" value="Unassembled WGS sequence"/>
</dbReference>
<keyword evidence="3" id="KW-1185">Reference proteome</keyword>
<dbReference type="EMBL" id="JAKKPZ010000600">
    <property type="protein sequence ID" value="KAI1693670.1"/>
    <property type="molecule type" value="Genomic_DNA"/>
</dbReference>
<sequence length="79" mass="8568">MASENPENPGFGQVTDHASGLGSGRVIRGSLRLDELSRLVPVSLGTFASTGIYGFRKSGKSWMTVGAAMRRSRWVVLWN</sequence>
<proteinExistence type="predicted"/>
<protein>
    <submittedName>
        <fullName evidence="2">Uncharacterized protein</fullName>
    </submittedName>
</protein>